<evidence type="ECO:0000256" key="1">
    <source>
        <dbReference type="SAM" id="MobiDB-lite"/>
    </source>
</evidence>
<dbReference type="SUPFAM" id="SSF56300">
    <property type="entry name" value="Metallo-dependent phosphatases"/>
    <property type="match status" value="1"/>
</dbReference>
<gene>
    <name evidence="3" type="ORF">FJAP1339_LOCUS9371</name>
</gene>
<dbReference type="EMBL" id="HBHR01018601">
    <property type="protein sequence ID" value="CAD9869931.1"/>
    <property type="molecule type" value="Transcribed_RNA"/>
</dbReference>
<feature type="region of interest" description="Disordered" evidence="1">
    <location>
        <begin position="597"/>
        <end position="655"/>
    </location>
</feature>
<evidence type="ECO:0000256" key="2">
    <source>
        <dbReference type="SAM" id="SignalP"/>
    </source>
</evidence>
<evidence type="ECO:0000313" key="3">
    <source>
        <dbReference type="EMBL" id="CAD9869931.1"/>
    </source>
</evidence>
<organism evidence="3">
    <name type="scientific">Fibrocapsa japonica</name>
    <dbReference type="NCBI Taxonomy" id="94617"/>
    <lineage>
        <taxon>Eukaryota</taxon>
        <taxon>Sar</taxon>
        <taxon>Stramenopiles</taxon>
        <taxon>Ochrophyta</taxon>
        <taxon>Raphidophyceae</taxon>
        <taxon>Chattonellales</taxon>
        <taxon>Chattonellaceae</taxon>
        <taxon>Fibrocapsa</taxon>
    </lineage>
</organism>
<dbReference type="Gene3D" id="3.60.21.10">
    <property type="match status" value="1"/>
</dbReference>
<name>A0A7S2V645_9STRA</name>
<protein>
    <recommendedName>
        <fullName evidence="4">Purple acid phosphatase</fullName>
    </recommendedName>
</protein>
<evidence type="ECO:0008006" key="4">
    <source>
        <dbReference type="Google" id="ProtNLM"/>
    </source>
</evidence>
<keyword evidence="2" id="KW-0732">Signal</keyword>
<sequence length="655" mass="74342">MRFFLTAAIVAASFVLGNSLNCGVDSVISTNHAKLGMLCDEQLDLQIQYWKNGDTEVQHSKIYNSVIDGMANIHLEGLNTCSAYTYQIVFMPAEGDPLTSSPMAFMTACVAVVLGRPTDTRIGMKLLSTTEIEIKYLQFATLPSTDPNAAPFAVPAVDPVMAANETKYLEFNGLTPNTKYYYSVRYVVPELGIETSTEEFAFHTARPTGETFRFVVMADTHFADPGHDFTLLSKNMDQMRQDAKKDDIGVDMFFDIGDTFMGAKLHYTIHSIYQPYQNLFHYFSRIGSFASFYHSTGNHDGELGWNIKTSNTKYIAPTEAVRYRKKYYAMPYPDGFYTGNDDTKFAYDTNNGFGDAGDYYQQDFYAFTWGNAMLVAITPFWYTRNKPTKENNGWEWSLGWQQYEWLHDTLAGTDATFKFVFCHNFVGGIWNGDEDKIYNGYGGEEWAQYFEWGGYGEEETYVFDEKRQGWKYGPIHNILRDNGVTAVFKGHDHLFHIGEYDGVLYYTLGQTSKNNPVFEADRKGHDFTRCKGHSGYLLVEPGTDQATIQYKNYKGEVMDMLTLFPDGSHSDPWYITDPDAYLNEMHDEDFVDDTEWWPEGEVHDDDNVADVEIIEDDDDDADADADADDDDADKADDKDEDTDEAGDDADDGESK</sequence>
<feature type="signal peptide" evidence="2">
    <location>
        <begin position="1"/>
        <end position="19"/>
    </location>
</feature>
<feature type="chain" id="PRO_5030599658" description="Purple acid phosphatase" evidence="2">
    <location>
        <begin position="20"/>
        <end position="655"/>
    </location>
</feature>
<dbReference type="InterPro" id="IPR029052">
    <property type="entry name" value="Metallo-depent_PP-like"/>
</dbReference>
<dbReference type="AlphaFoldDB" id="A0A7S2V645"/>
<proteinExistence type="predicted"/>
<reference evidence="3" key="1">
    <citation type="submission" date="2021-01" db="EMBL/GenBank/DDBJ databases">
        <authorList>
            <person name="Corre E."/>
            <person name="Pelletier E."/>
            <person name="Niang G."/>
            <person name="Scheremetjew M."/>
            <person name="Finn R."/>
            <person name="Kale V."/>
            <person name="Holt S."/>
            <person name="Cochrane G."/>
            <person name="Meng A."/>
            <person name="Brown T."/>
            <person name="Cohen L."/>
        </authorList>
    </citation>
    <scope>NUCLEOTIDE SEQUENCE</scope>
    <source>
        <strain evidence="3">CCMP1661</strain>
    </source>
</reference>
<accession>A0A7S2V645</accession>